<dbReference type="KEGG" id="dhd:Dhaf_0279"/>
<feature type="binding site" evidence="1">
    <location>
        <position position="21"/>
    </location>
    <ligand>
        <name>Zn(2+)</name>
        <dbReference type="ChEBI" id="CHEBI:29105"/>
    </ligand>
</feature>
<dbReference type="Gene3D" id="3.40.50.150">
    <property type="entry name" value="Vaccinia Virus protein VP39"/>
    <property type="match status" value="1"/>
</dbReference>
<name>B8G0S8_DESHD</name>
<feature type="binding site" evidence="2">
    <location>
        <position position="80"/>
    </location>
    <ligand>
        <name>S-adenosyl-L-methionine</name>
        <dbReference type="ChEBI" id="CHEBI:59789"/>
    </ligand>
</feature>
<accession>B8G0S8</accession>
<feature type="domain" description="23S rRNA (guanine(745)-N(1))-methyltransferase N-terminal" evidence="3">
    <location>
        <begin position="20"/>
        <end position="55"/>
    </location>
</feature>
<feature type="binding site" evidence="1">
    <location>
        <position position="38"/>
    </location>
    <ligand>
        <name>Zn(2+)</name>
        <dbReference type="ChEBI" id="CHEBI:29105"/>
    </ligand>
</feature>
<keyword evidence="1" id="KW-0862">Zinc</keyword>
<dbReference type="InterPro" id="IPR016718">
    <property type="entry name" value="rRNA_m1G-MeTrfase_A_prd"/>
</dbReference>
<keyword evidence="1" id="KW-0479">Metal-binding</keyword>
<feature type="binding site" evidence="2">
    <location>
        <position position="208"/>
    </location>
    <ligand>
        <name>S-adenosyl-L-methionine</name>
        <dbReference type="ChEBI" id="CHEBI:59789"/>
    </ligand>
</feature>
<evidence type="ECO:0000313" key="5">
    <source>
        <dbReference type="Proteomes" id="UP000007726"/>
    </source>
</evidence>
<dbReference type="HOGENOM" id="CLU_050931_2_0_9"/>
<dbReference type="GO" id="GO:0008168">
    <property type="term" value="F:methyltransferase activity"/>
    <property type="evidence" value="ECO:0007669"/>
    <property type="project" value="InterPro"/>
</dbReference>
<reference evidence="4 5" key="1">
    <citation type="journal article" date="2012" name="BMC Microbiol.">
        <title>Genome sequence of Desulfitobacterium hafniense DCB-2, a Gram-positive anaerobe capable of dehalogenation and metal reduction.</title>
        <authorList>
            <person name="Kim S.H."/>
            <person name="Harzman C."/>
            <person name="Davis J.K."/>
            <person name="Hutcheson R."/>
            <person name="Broderick J.B."/>
            <person name="Marsh T.L."/>
            <person name="Tiedje J.M."/>
        </authorList>
    </citation>
    <scope>NUCLEOTIDE SEQUENCE [LARGE SCALE GENOMIC DNA]</scope>
    <source>
        <strain evidence="5">DSM 10664 / DCB-2</strain>
    </source>
</reference>
<evidence type="ECO:0000256" key="1">
    <source>
        <dbReference type="PIRSR" id="PIRSR018249-1"/>
    </source>
</evidence>
<feature type="binding site" evidence="1">
    <location>
        <position position="24"/>
    </location>
    <ligand>
        <name>Zn(2+)</name>
        <dbReference type="ChEBI" id="CHEBI:29105"/>
    </ligand>
</feature>
<feature type="binding site" evidence="1">
    <location>
        <position position="42"/>
    </location>
    <ligand>
        <name>Zn(2+)</name>
        <dbReference type="ChEBI" id="CHEBI:29105"/>
    </ligand>
</feature>
<dbReference type="EMBL" id="CP001336">
    <property type="protein sequence ID" value="ACL18347.1"/>
    <property type="molecule type" value="Genomic_DNA"/>
</dbReference>
<evidence type="ECO:0000256" key="2">
    <source>
        <dbReference type="PIRSR" id="PIRSR018249-2"/>
    </source>
</evidence>
<dbReference type="Proteomes" id="UP000007726">
    <property type="component" value="Chromosome"/>
</dbReference>
<dbReference type="PIRSF" id="PIRSF018249">
    <property type="entry name" value="MyrA_prd"/>
    <property type="match status" value="1"/>
</dbReference>
<proteinExistence type="predicted"/>
<dbReference type="SUPFAM" id="SSF53335">
    <property type="entry name" value="S-adenosyl-L-methionine-dependent methyltransferases"/>
    <property type="match status" value="1"/>
</dbReference>
<dbReference type="Pfam" id="PF21302">
    <property type="entry name" value="Zn_ribbon_RlmA"/>
    <property type="match status" value="1"/>
</dbReference>
<dbReference type="GO" id="GO:0046872">
    <property type="term" value="F:metal ion binding"/>
    <property type="evidence" value="ECO:0007669"/>
    <property type="project" value="UniProtKB-KW"/>
</dbReference>
<keyword evidence="2" id="KW-0949">S-adenosyl-L-methionine</keyword>
<gene>
    <name evidence="4" type="ordered locus">Dhaf_0279</name>
</gene>
<feature type="binding site" evidence="2">
    <location>
        <begin position="116"/>
        <end position="117"/>
    </location>
    <ligand>
        <name>S-adenosyl-L-methionine</name>
        <dbReference type="ChEBI" id="CHEBI:59789"/>
    </ligand>
</feature>
<sequence length="302" mass="33777">MPKSVLLNDGLADKYAGLLKCPICHNSMALINKKSLICRDKHCFDLAKQGYVNLLSHGIKTKYNKQLFEARKLLAQSGFFEPLNQLLCTLIGNLMNNSEGKAQGPFLNIVDAGCGEGSHLATIQQKLLQSKGIQPLGVGMDLAKEGIQMAARDYGSIFWCVADLAQCPFGDQQFNVLLNILSPANYSEFARILTDDGLIIKVVPEKDYLKELREILYEETAKQDYSNAKTRELFENHLQLCKLVPLRYSVTLDQPLIGNLVQMTPLTWGAEETRIAKVLKLESLEITIDLTIMVGQKREERS</sequence>
<dbReference type="InterPro" id="IPR029063">
    <property type="entry name" value="SAM-dependent_MTases_sf"/>
</dbReference>
<dbReference type="RefSeq" id="WP_015942657.1">
    <property type="nucleotide sequence ID" value="NC_011830.1"/>
</dbReference>
<organism evidence="4 5">
    <name type="scientific">Desulfitobacterium hafniense (strain DSM 10664 / DCB-2)</name>
    <dbReference type="NCBI Taxonomy" id="272564"/>
    <lineage>
        <taxon>Bacteria</taxon>
        <taxon>Bacillati</taxon>
        <taxon>Bacillota</taxon>
        <taxon>Clostridia</taxon>
        <taxon>Eubacteriales</taxon>
        <taxon>Desulfitobacteriaceae</taxon>
        <taxon>Desulfitobacterium</taxon>
    </lineage>
</organism>
<dbReference type="AlphaFoldDB" id="B8G0S8"/>
<dbReference type="InterPro" id="IPR048647">
    <property type="entry name" value="RlmA_N"/>
</dbReference>
<evidence type="ECO:0000313" key="4">
    <source>
        <dbReference type="EMBL" id="ACL18347.1"/>
    </source>
</evidence>
<evidence type="ECO:0000259" key="3">
    <source>
        <dbReference type="Pfam" id="PF21302"/>
    </source>
</evidence>
<protein>
    <recommendedName>
        <fullName evidence="3">23S rRNA (guanine(745)-N(1))-methyltransferase N-terminal domain-containing protein</fullName>
    </recommendedName>
</protein>